<gene>
    <name evidence="9 11" type="primary">hisF</name>
    <name evidence="11" type="ORF">ACFOUV_16580</name>
</gene>
<dbReference type="EC" id="4.3.2.10" evidence="9"/>
<comment type="catalytic activity">
    <reaction evidence="8 9">
        <text>5-[(5-phospho-1-deoxy-D-ribulos-1-ylimino)methylamino]-1-(5-phospho-beta-D-ribosyl)imidazole-4-carboxamide + L-glutamine = D-erythro-1-(imidazol-4-yl)glycerol 3-phosphate + 5-amino-1-(5-phospho-beta-D-ribosyl)imidazole-4-carboxamide + L-glutamate + H(+)</text>
        <dbReference type="Rhea" id="RHEA:24793"/>
        <dbReference type="ChEBI" id="CHEBI:15378"/>
        <dbReference type="ChEBI" id="CHEBI:29985"/>
        <dbReference type="ChEBI" id="CHEBI:58278"/>
        <dbReference type="ChEBI" id="CHEBI:58359"/>
        <dbReference type="ChEBI" id="CHEBI:58475"/>
        <dbReference type="ChEBI" id="CHEBI:58525"/>
        <dbReference type="EC" id="4.3.2.10"/>
    </reaction>
</comment>
<accession>A0ABV8H3G0</accession>
<keyword evidence="6 9" id="KW-0456">Lyase</keyword>
<dbReference type="NCBIfam" id="TIGR00735">
    <property type="entry name" value="hisF"/>
    <property type="match status" value="1"/>
</dbReference>
<dbReference type="Proteomes" id="UP001595772">
    <property type="component" value="Unassembled WGS sequence"/>
</dbReference>
<evidence type="ECO:0000256" key="6">
    <source>
        <dbReference type="ARBA" id="ARBA00023239"/>
    </source>
</evidence>
<dbReference type="Pfam" id="PF00977">
    <property type="entry name" value="His_biosynth"/>
    <property type="match status" value="1"/>
</dbReference>
<evidence type="ECO:0000256" key="2">
    <source>
        <dbReference type="ARBA" id="ARBA00009667"/>
    </source>
</evidence>
<comment type="subunit">
    <text evidence="3 9">Heterodimer of HisH and HisF.</text>
</comment>
<comment type="function">
    <text evidence="7 9">IGPS catalyzes the conversion of PRFAR and glutamine to IGP, AICAR and glutamate. The HisF subunit catalyzes the cyclization activity that produces IGP and AICAR from PRFAR using the ammonia provided by the HisH subunit.</text>
</comment>
<name>A0ABV8H3G0_9BACI</name>
<evidence type="ECO:0000256" key="9">
    <source>
        <dbReference type="HAMAP-Rule" id="MF_01013"/>
    </source>
</evidence>
<comment type="subcellular location">
    <subcellularLocation>
        <location evidence="9">Cytoplasm</location>
    </subcellularLocation>
</comment>
<dbReference type="CDD" id="cd04731">
    <property type="entry name" value="HisF"/>
    <property type="match status" value="1"/>
</dbReference>
<protein>
    <recommendedName>
        <fullName evidence="9">Imidazole glycerol phosphate synthase subunit HisF</fullName>
        <ecNumber evidence="9">4.3.2.10</ecNumber>
    </recommendedName>
    <alternativeName>
        <fullName evidence="9">IGP synthase cyclase subunit</fullName>
    </alternativeName>
    <alternativeName>
        <fullName evidence="9">IGP synthase subunit HisF</fullName>
    </alternativeName>
    <alternativeName>
        <fullName evidence="9">ImGP synthase subunit HisF</fullName>
        <shortName evidence="9">IGPS subunit HisF</shortName>
    </alternativeName>
</protein>
<evidence type="ECO:0000313" key="11">
    <source>
        <dbReference type="EMBL" id="MFC4025405.1"/>
    </source>
</evidence>
<dbReference type="InterPro" id="IPR013785">
    <property type="entry name" value="Aldolase_TIM"/>
</dbReference>
<sequence>MLAKRIVPCLDVDKGRVVKGKKFQNIKDVADPVELAKRYNEAGADELVFYDITASNEERDIFLDVVESVAREIAIPFTVGGGIRTVEDIHKVLRSGADKVSINSAAVNNPSLITKAALKFGSQCIVLSIDAKEVASNKWNVFTNGGRKDTGLDAIEWAKRGEELGAGELVINAMDSDGEKNGYNLSLTKIIAETVNIPVVASGGAGIKEHFSTVLKEGADAALAASVFHYNEIKITDLKKYLYEEDIIVRRNN</sequence>
<dbReference type="EMBL" id="JBHSAO010000013">
    <property type="protein sequence ID" value="MFC4025405.1"/>
    <property type="molecule type" value="Genomic_DNA"/>
</dbReference>
<feature type="active site" evidence="9">
    <location>
        <position position="11"/>
    </location>
</feature>
<dbReference type="Gene3D" id="3.20.20.70">
    <property type="entry name" value="Aldolase class I"/>
    <property type="match status" value="1"/>
</dbReference>
<evidence type="ECO:0000256" key="8">
    <source>
        <dbReference type="ARBA" id="ARBA00047838"/>
    </source>
</evidence>
<evidence type="ECO:0000256" key="4">
    <source>
        <dbReference type="ARBA" id="ARBA00022605"/>
    </source>
</evidence>
<evidence type="ECO:0000256" key="3">
    <source>
        <dbReference type="ARBA" id="ARBA00011152"/>
    </source>
</evidence>
<evidence type="ECO:0000313" key="12">
    <source>
        <dbReference type="Proteomes" id="UP001595772"/>
    </source>
</evidence>
<dbReference type="InterPro" id="IPR006062">
    <property type="entry name" value="His_biosynth"/>
</dbReference>
<proteinExistence type="inferred from homology"/>
<comment type="caution">
    <text evidence="11">The sequence shown here is derived from an EMBL/GenBank/DDBJ whole genome shotgun (WGS) entry which is preliminary data.</text>
</comment>
<comment type="similarity">
    <text evidence="2 9 10">Belongs to the HisA/HisF family.</text>
</comment>
<evidence type="ECO:0000256" key="10">
    <source>
        <dbReference type="RuleBase" id="RU003657"/>
    </source>
</evidence>
<dbReference type="PANTHER" id="PTHR21235">
    <property type="entry name" value="IMIDAZOLE GLYCEROL PHOSPHATE SYNTHASE SUBUNIT HISF/H IGP SYNTHASE SUBUNIT HISF/H"/>
    <property type="match status" value="1"/>
</dbReference>
<keyword evidence="12" id="KW-1185">Reference proteome</keyword>
<evidence type="ECO:0000256" key="1">
    <source>
        <dbReference type="ARBA" id="ARBA00005091"/>
    </source>
</evidence>
<dbReference type="RefSeq" id="WP_379497900.1">
    <property type="nucleotide sequence ID" value="NZ_JBHSAO010000013.1"/>
</dbReference>
<feature type="active site" evidence="9">
    <location>
        <position position="130"/>
    </location>
</feature>
<dbReference type="PANTHER" id="PTHR21235:SF2">
    <property type="entry name" value="IMIDAZOLE GLYCEROL PHOSPHATE SYNTHASE HISHF"/>
    <property type="match status" value="1"/>
</dbReference>
<evidence type="ECO:0000256" key="7">
    <source>
        <dbReference type="ARBA" id="ARBA00025475"/>
    </source>
</evidence>
<dbReference type="InterPro" id="IPR050064">
    <property type="entry name" value="IGPS_HisA/HisF"/>
</dbReference>
<evidence type="ECO:0000256" key="5">
    <source>
        <dbReference type="ARBA" id="ARBA00023102"/>
    </source>
</evidence>
<dbReference type="HAMAP" id="MF_01013">
    <property type="entry name" value="HisF"/>
    <property type="match status" value="1"/>
</dbReference>
<dbReference type="InterPro" id="IPR004651">
    <property type="entry name" value="HisF"/>
</dbReference>
<reference evidence="12" key="1">
    <citation type="journal article" date="2019" name="Int. J. Syst. Evol. Microbiol.">
        <title>The Global Catalogue of Microorganisms (GCM) 10K type strain sequencing project: providing services to taxonomists for standard genome sequencing and annotation.</title>
        <authorList>
            <consortium name="The Broad Institute Genomics Platform"/>
            <consortium name="The Broad Institute Genome Sequencing Center for Infectious Disease"/>
            <person name="Wu L."/>
            <person name="Ma J."/>
        </authorList>
    </citation>
    <scope>NUCLEOTIDE SEQUENCE [LARGE SCALE GENOMIC DNA]</scope>
    <source>
        <strain evidence="12">IBRC-M 10703</strain>
    </source>
</reference>
<organism evidence="11 12">
    <name type="scientific">Oceanobacillus longus</name>
    <dbReference type="NCBI Taxonomy" id="930120"/>
    <lineage>
        <taxon>Bacteria</taxon>
        <taxon>Bacillati</taxon>
        <taxon>Bacillota</taxon>
        <taxon>Bacilli</taxon>
        <taxon>Bacillales</taxon>
        <taxon>Bacillaceae</taxon>
        <taxon>Oceanobacillus</taxon>
    </lineage>
</organism>
<keyword evidence="5 9" id="KW-0368">Histidine biosynthesis</keyword>
<dbReference type="InterPro" id="IPR011060">
    <property type="entry name" value="RibuloseP-bd_barrel"/>
</dbReference>
<dbReference type="GO" id="GO:0016829">
    <property type="term" value="F:lyase activity"/>
    <property type="evidence" value="ECO:0007669"/>
    <property type="project" value="UniProtKB-KW"/>
</dbReference>
<keyword evidence="4 9" id="KW-0028">Amino-acid biosynthesis</keyword>
<comment type="pathway">
    <text evidence="1 9">Amino-acid biosynthesis; L-histidine biosynthesis; L-histidine from 5-phospho-alpha-D-ribose 1-diphosphate: step 5/9.</text>
</comment>
<dbReference type="SUPFAM" id="SSF51366">
    <property type="entry name" value="Ribulose-phoshate binding barrel"/>
    <property type="match status" value="1"/>
</dbReference>
<keyword evidence="9" id="KW-0963">Cytoplasm</keyword>